<dbReference type="CDD" id="cd07731">
    <property type="entry name" value="ComA-like_MBL-fold"/>
    <property type="match status" value="1"/>
</dbReference>
<feature type="transmembrane region" description="Helical" evidence="6">
    <location>
        <begin position="244"/>
        <end position="270"/>
    </location>
</feature>
<accession>D9SGP3</accession>
<dbReference type="InterPro" id="IPR004477">
    <property type="entry name" value="ComEC_N"/>
</dbReference>
<dbReference type="RefSeq" id="WP_013293628.1">
    <property type="nucleotide sequence ID" value="NC_014394.1"/>
</dbReference>
<dbReference type="Gene3D" id="3.60.15.10">
    <property type="entry name" value="Ribonuclease Z/Hydroxyacylglutathione hydrolase-like"/>
    <property type="match status" value="1"/>
</dbReference>
<feature type="transmembrane region" description="Helical" evidence="6">
    <location>
        <begin position="310"/>
        <end position="334"/>
    </location>
</feature>
<sequence>MVLFAVFFTVGVYLLQLQARLPDFIWAWSLAGAILWPLSPPHRLMRPLLIAGVACGIGFFHAAWQAEQRLSDSLPDEWQGRDIEVVGIVAQLPHQTARGQRFRFDVERTLTPGAHVPAHLYLSSYLNLKAPPPQYHAGQRWQLTVRLKQPHGSSNPHGFDFELWALKNNVRAIGYIHNPAPAILIDQRAQGMHYRVEAWREAIRDKFTDTLGSAPYTGVLTALAVGDQDSISSEQWETFRRTGVIHLMSISGLHITMLAGMMFALVYWLWRRSSRMTLWLPARKAAAIAAMLTAYLYSELAGYGVPAQRTVFMVSAVAAALWLNRNFSLAQILSIALLEVLIADPWAILSPGFLLSFGAVALILYTTSHRIGRTDAQTPGILPQVRTHQILRGIRDYFTVQWAMYIGLLPLLLMLFGQFSLVSPIANAFAIPLISLVVVPLALTGAALPGEVPLWLAHIALDLTMLPLQGLSDWPDAIWIQHIPPHWSIATGMLGVLWILLPQGFSSRWLGGLLLLPMFLNTPAPPKSGTLRLTLFDVGQGLSVLAETRHHTLLYDTGPDYAGEGDNRIVIPTLHAMGINHLDRLIISHDDTDHAGGTASLLKSVPTAWVASSNEIAHTATRRCYDGISWNWDGVQFDLLHPGRNSTGKAHDNNLSCVLRISIGDRHILLPGDIEKRGEQRLLLEHPEQLPANLLVVPHHGSAGSSSVDFVAAVLPDYAVFTAGYRNRFGHPKEPILQRYLDSGATLLRSDQDGAILVDMDAQGIKVERYRITHAHYWTHQLTMPK</sequence>
<evidence type="ECO:0000313" key="8">
    <source>
        <dbReference type="EMBL" id="ADL55690.1"/>
    </source>
</evidence>
<dbReference type="EMBL" id="CP002159">
    <property type="protein sequence ID" value="ADL55690.1"/>
    <property type="molecule type" value="Genomic_DNA"/>
</dbReference>
<dbReference type="STRING" id="395494.Galf_1678"/>
<keyword evidence="5 6" id="KW-0472">Membrane</keyword>
<dbReference type="InterPro" id="IPR052159">
    <property type="entry name" value="Competence_DNA_uptake"/>
</dbReference>
<feature type="transmembrane region" description="Helical" evidence="6">
    <location>
        <begin position="346"/>
        <end position="365"/>
    </location>
</feature>
<keyword evidence="3 6" id="KW-0812">Transmembrane</keyword>
<dbReference type="InterPro" id="IPR035681">
    <property type="entry name" value="ComA-like_MBL"/>
</dbReference>
<feature type="domain" description="Metallo-beta-lactamase" evidence="7">
    <location>
        <begin position="540"/>
        <end position="700"/>
    </location>
</feature>
<dbReference type="GO" id="GO:0005886">
    <property type="term" value="C:plasma membrane"/>
    <property type="evidence" value="ECO:0007669"/>
    <property type="project" value="UniProtKB-SubCell"/>
</dbReference>
<feature type="transmembrane region" description="Helical" evidence="6">
    <location>
        <begin position="43"/>
        <end position="64"/>
    </location>
</feature>
<dbReference type="KEGG" id="gca:Galf_1678"/>
<keyword evidence="2" id="KW-1003">Cell membrane</keyword>
<dbReference type="InterPro" id="IPR036866">
    <property type="entry name" value="RibonucZ/Hydroxyglut_hydro"/>
</dbReference>
<dbReference type="SMART" id="SM00849">
    <property type="entry name" value="Lactamase_B"/>
    <property type="match status" value="1"/>
</dbReference>
<evidence type="ECO:0000313" key="9">
    <source>
        <dbReference type="Proteomes" id="UP000001235"/>
    </source>
</evidence>
<dbReference type="NCBIfam" id="TIGR00361">
    <property type="entry name" value="ComEC_Rec2"/>
    <property type="match status" value="1"/>
</dbReference>
<evidence type="ECO:0000256" key="6">
    <source>
        <dbReference type="SAM" id="Phobius"/>
    </source>
</evidence>
<dbReference type="PANTHER" id="PTHR30619:SF1">
    <property type="entry name" value="RECOMBINATION PROTEIN 2"/>
    <property type="match status" value="1"/>
</dbReference>
<dbReference type="Pfam" id="PF03772">
    <property type="entry name" value="Competence"/>
    <property type="match status" value="1"/>
</dbReference>
<dbReference type="InterPro" id="IPR025405">
    <property type="entry name" value="DUF4131"/>
</dbReference>
<dbReference type="eggNOG" id="COG0658">
    <property type="taxonomic scope" value="Bacteria"/>
</dbReference>
<gene>
    <name evidence="8" type="ordered locus">Galf_1678</name>
</gene>
<dbReference type="SUPFAM" id="SSF56281">
    <property type="entry name" value="Metallo-hydrolase/oxidoreductase"/>
    <property type="match status" value="1"/>
</dbReference>
<dbReference type="PANTHER" id="PTHR30619">
    <property type="entry name" value="DNA INTERNALIZATION/COMPETENCE PROTEIN COMEC/REC2"/>
    <property type="match status" value="1"/>
</dbReference>
<reference evidence="8 9" key="1">
    <citation type="submission" date="2010-08" db="EMBL/GenBank/DDBJ databases">
        <title>Complete sequence of Gallionella capsiferriformans ES-2.</title>
        <authorList>
            <consortium name="US DOE Joint Genome Institute"/>
            <person name="Lucas S."/>
            <person name="Copeland A."/>
            <person name="Lapidus A."/>
            <person name="Cheng J.-F."/>
            <person name="Bruce D."/>
            <person name="Goodwin L."/>
            <person name="Pitluck S."/>
            <person name="Chertkov O."/>
            <person name="Davenport K.W."/>
            <person name="Detter J.C."/>
            <person name="Han C."/>
            <person name="Tapia R."/>
            <person name="Land M."/>
            <person name="Hauser L."/>
            <person name="Chang Y.-J."/>
            <person name="Jeffries C."/>
            <person name="Kyrpides N."/>
            <person name="Ivanova N."/>
            <person name="Mikhailova N."/>
            <person name="Shelobolina E.S."/>
            <person name="Picardal F."/>
            <person name="Roden E."/>
            <person name="Emerson D."/>
            <person name="Woyke T."/>
        </authorList>
    </citation>
    <scope>NUCLEOTIDE SEQUENCE [LARGE SCALE GENOMIC DNA]</scope>
    <source>
        <strain evidence="8 9">ES-2</strain>
    </source>
</reference>
<dbReference type="OrthoDB" id="9761531at2"/>
<dbReference type="InterPro" id="IPR004797">
    <property type="entry name" value="Competence_ComEC/Rec2"/>
</dbReference>
<dbReference type="eggNOG" id="COG2333">
    <property type="taxonomic scope" value="Bacteria"/>
</dbReference>
<evidence type="ECO:0000256" key="4">
    <source>
        <dbReference type="ARBA" id="ARBA00022989"/>
    </source>
</evidence>
<dbReference type="Pfam" id="PF13567">
    <property type="entry name" value="DUF4131"/>
    <property type="match status" value="1"/>
</dbReference>
<feature type="transmembrane region" description="Helical" evidence="6">
    <location>
        <begin position="276"/>
        <end position="298"/>
    </location>
</feature>
<dbReference type="Pfam" id="PF00753">
    <property type="entry name" value="Lactamase_B"/>
    <property type="match status" value="1"/>
</dbReference>
<evidence type="ECO:0000256" key="2">
    <source>
        <dbReference type="ARBA" id="ARBA00022475"/>
    </source>
</evidence>
<protein>
    <submittedName>
        <fullName evidence="8">DNA internalization-related competence protein ComEC/Rec2</fullName>
    </submittedName>
</protein>
<organism evidence="8 9">
    <name type="scientific">Gallionella capsiferriformans (strain ES-2)</name>
    <name type="common">Gallionella ferruginea capsiferriformans (strain ES-2)</name>
    <dbReference type="NCBI Taxonomy" id="395494"/>
    <lineage>
        <taxon>Bacteria</taxon>
        <taxon>Pseudomonadati</taxon>
        <taxon>Pseudomonadota</taxon>
        <taxon>Betaproteobacteria</taxon>
        <taxon>Nitrosomonadales</taxon>
        <taxon>Gallionellaceae</taxon>
        <taxon>Gallionella</taxon>
    </lineage>
</organism>
<dbReference type="HOGENOM" id="CLU_010363_3_0_4"/>
<comment type="subcellular location">
    <subcellularLocation>
        <location evidence="1">Cell membrane</location>
        <topology evidence="1">Multi-pass membrane protein</topology>
    </subcellularLocation>
</comment>
<dbReference type="GO" id="GO:0030420">
    <property type="term" value="P:establishment of competence for transformation"/>
    <property type="evidence" value="ECO:0007669"/>
    <property type="project" value="InterPro"/>
</dbReference>
<evidence type="ECO:0000256" key="3">
    <source>
        <dbReference type="ARBA" id="ARBA00022692"/>
    </source>
</evidence>
<name>D9SGP3_GALCS</name>
<feature type="transmembrane region" description="Helical" evidence="6">
    <location>
        <begin position="402"/>
        <end position="422"/>
    </location>
</feature>
<dbReference type="InterPro" id="IPR001279">
    <property type="entry name" value="Metallo-B-lactamas"/>
</dbReference>
<proteinExistence type="predicted"/>
<evidence type="ECO:0000259" key="7">
    <source>
        <dbReference type="SMART" id="SM00849"/>
    </source>
</evidence>
<dbReference type="Proteomes" id="UP000001235">
    <property type="component" value="Chromosome"/>
</dbReference>
<dbReference type="AlphaFoldDB" id="D9SGP3"/>
<evidence type="ECO:0000256" key="5">
    <source>
        <dbReference type="ARBA" id="ARBA00023136"/>
    </source>
</evidence>
<keyword evidence="4 6" id="KW-1133">Transmembrane helix</keyword>
<evidence type="ECO:0000256" key="1">
    <source>
        <dbReference type="ARBA" id="ARBA00004651"/>
    </source>
</evidence>
<keyword evidence="9" id="KW-1185">Reference proteome</keyword>
<dbReference type="NCBIfam" id="TIGR00360">
    <property type="entry name" value="ComEC_N-term"/>
    <property type="match status" value="1"/>
</dbReference>